<dbReference type="PANTHER" id="PTHR39601">
    <property type="entry name" value="CHORIOGENIN HMINOR"/>
    <property type="match status" value="1"/>
</dbReference>
<dbReference type="Pfam" id="PF26013">
    <property type="entry name" value="DUF8004"/>
    <property type="match status" value="1"/>
</dbReference>
<dbReference type="EMBL" id="MU855527">
    <property type="protein sequence ID" value="KAK3902195.1"/>
    <property type="molecule type" value="Genomic_DNA"/>
</dbReference>
<comment type="caution">
    <text evidence="3">The sequence shown here is derived from an EMBL/GenBank/DDBJ whole genome shotgun (WGS) entry which is preliminary data.</text>
</comment>
<feature type="compositionally biased region" description="Polar residues" evidence="1">
    <location>
        <begin position="24"/>
        <end position="34"/>
    </location>
</feature>
<evidence type="ECO:0000259" key="2">
    <source>
        <dbReference type="Pfam" id="PF26013"/>
    </source>
</evidence>
<feature type="compositionally biased region" description="Low complexity" evidence="1">
    <location>
        <begin position="949"/>
        <end position="963"/>
    </location>
</feature>
<feature type="region of interest" description="Disordered" evidence="1">
    <location>
        <begin position="152"/>
        <end position="222"/>
    </location>
</feature>
<gene>
    <name evidence="3" type="ORF">C8A05DRAFT_34134</name>
</gene>
<accession>A0AAN6RTA6</accession>
<dbReference type="PANTHER" id="PTHR39601:SF2">
    <property type="entry name" value="CHORIOGENIN HMINOR"/>
    <property type="match status" value="1"/>
</dbReference>
<feature type="compositionally biased region" description="Low complexity" evidence="1">
    <location>
        <begin position="893"/>
        <end position="910"/>
    </location>
</feature>
<dbReference type="InterPro" id="IPR058317">
    <property type="entry name" value="DUF8004"/>
</dbReference>
<reference evidence="3" key="2">
    <citation type="submission" date="2023-05" db="EMBL/GenBank/DDBJ databases">
        <authorList>
            <consortium name="Lawrence Berkeley National Laboratory"/>
            <person name="Steindorff A."/>
            <person name="Hensen N."/>
            <person name="Bonometti L."/>
            <person name="Westerberg I."/>
            <person name="Brannstrom I.O."/>
            <person name="Guillou S."/>
            <person name="Cros-Aarteil S."/>
            <person name="Calhoun S."/>
            <person name="Haridas S."/>
            <person name="Kuo A."/>
            <person name="Mondo S."/>
            <person name="Pangilinan J."/>
            <person name="Riley R."/>
            <person name="Labutti K."/>
            <person name="Andreopoulos B."/>
            <person name="Lipzen A."/>
            <person name="Chen C."/>
            <person name="Yanf M."/>
            <person name="Daum C."/>
            <person name="Ng V."/>
            <person name="Clum A."/>
            <person name="Ohm R."/>
            <person name="Martin F."/>
            <person name="Silar P."/>
            <person name="Natvig D."/>
            <person name="Lalanne C."/>
            <person name="Gautier V."/>
            <person name="Ament-Velasquez S.L."/>
            <person name="Kruys A."/>
            <person name="Hutchinson M.I."/>
            <person name="Powell A.J."/>
            <person name="Barry K."/>
            <person name="Miller A.N."/>
            <person name="Grigoriev I.V."/>
            <person name="Debuchy R."/>
            <person name="Gladieux P."/>
            <person name="Thoren M.H."/>
            <person name="Johannesson H."/>
        </authorList>
    </citation>
    <scope>NUCLEOTIDE SEQUENCE</scope>
    <source>
        <strain evidence="3">CBS 103.79</strain>
    </source>
</reference>
<feature type="region of interest" description="Disordered" evidence="1">
    <location>
        <begin position="941"/>
        <end position="980"/>
    </location>
</feature>
<feature type="region of interest" description="Disordered" evidence="1">
    <location>
        <begin position="673"/>
        <end position="693"/>
    </location>
</feature>
<name>A0AAN6RTA6_9PEZI</name>
<feature type="domain" description="DUF8004" evidence="2">
    <location>
        <begin position="426"/>
        <end position="517"/>
    </location>
</feature>
<keyword evidence="4" id="KW-1185">Reference proteome</keyword>
<dbReference type="AlphaFoldDB" id="A0AAN6RTA6"/>
<evidence type="ECO:0000313" key="3">
    <source>
        <dbReference type="EMBL" id="KAK3902195.1"/>
    </source>
</evidence>
<reference evidence="3" key="1">
    <citation type="journal article" date="2023" name="Mol. Phylogenet. Evol.">
        <title>Genome-scale phylogeny and comparative genomics of the fungal order Sordariales.</title>
        <authorList>
            <person name="Hensen N."/>
            <person name="Bonometti L."/>
            <person name="Westerberg I."/>
            <person name="Brannstrom I.O."/>
            <person name="Guillou S."/>
            <person name="Cros-Aarteil S."/>
            <person name="Calhoun S."/>
            <person name="Haridas S."/>
            <person name="Kuo A."/>
            <person name="Mondo S."/>
            <person name="Pangilinan J."/>
            <person name="Riley R."/>
            <person name="LaButti K."/>
            <person name="Andreopoulos B."/>
            <person name="Lipzen A."/>
            <person name="Chen C."/>
            <person name="Yan M."/>
            <person name="Daum C."/>
            <person name="Ng V."/>
            <person name="Clum A."/>
            <person name="Steindorff A."/>
            <person name="Ohm R.A."/>
            <person name="Martin F."/>
            <person name="Silar P."/>
            <person name="Natvig D.O."/>
            <person name="Lalanne C."/>
            <person name="Gautier V."/>
            <person name="Ament-Velasquez S.L."/>
            <person name="Kruys A."/>
            <person name="Hutchinson M.I."/>
            <person name="Powell A.J."/>
            <person name="Barry K."/>
            <person name="Miller A.N."/>
            <person name="Grigoriev I.V."/>
            <person name="Debuchy R."/>
            <person name="Gladieux P."/>
            <person name="Hiltunen Thoren M."/>
            <person name="Johannesson H."/>
        </authorList>
    </citation>
    <scope>NUCLEOTIDE SEQUENCE</scope>
    <source>
        <strain evidence="3">CBS 103.79</strain>
    </source>
</reference>
<organism evidence="3 4">
    <name type="scientific">Staphylotrichum tortipilum</name>
    <dbReference type="NCBI Taxonomy" id="2831512"/>
    <lineage>
        <taxon>Eukaryota</taxon>
        <taxon>Fungi</taxon>
        <taxon>Dikarya</taxon>
        <taxon>Ascomycota</taxon>
        <taxon>Pezizomycotina</taxon>
        <taxon>Sordariomycetes</taxon>
        <taxon>Sordariomycetidae</taxon>
        <taxon>Sordariales</taxon>
        <taxon>Chaetomiaceae</taxon>
        <taxon>Staphylotrichum</taxon>
    </lineage>
</organism>
<dbReference type="Proteomes" id="UP001303889">
    <property type="component" value="Unassembled WGS sequence"/>
</dbReference>
<feature type="compositionally biased region" description="Basic residues" evidence="1">
    <location>
        <begin position="971"/>
        <end position="980"/>
    </location>
</feature>
<feature type="non-terminal residue" evidence="3">
    <location>
        <position position="980"/>
    </location>
</feature>
<feature type="region of interest" description="Disordered" evidence="1">
    <location>
        <begin position="840"/>
        <end position="924"/>
    </location>
</feature>
<proteinExistence type="predicted"/>
<feature type="region of interest" description="Disordered" evidence="1">
    <location>
        <begin position="305"/>
        <end position="354"/>
    </location>
</feature>
<evidence type="ECO:0000313" key="4">
    <source>
        <dbReference type="Proteomes" id="UP001303889"/>
    </source>
</evidence>
<protein>
    <recommendedName>
        <fullName evidence="2">DUF8004 domain-containing protein</fullName>
    </recommendedName>
</protein>
<feature type="compositionally biased region" description="Basic residues" evidence="1">
    <location>
        <begin position="869"/>
        <end position="881"/>
    </location>
</feature>
<evidence type="ECO:0000256" key="1">
    <source>
        <dbReference type="SAM" id="MobiDB-lite"/>
    </source>
</evidence>
<feature type="region of interest" description="Disordered" evidence="1">
    <location>
        <begin position="1"/>
        <end position="49"/>
    </location>
</feature>
<sequence>MSGRSAYVRKKGTEAKPGLRGRAKSSSSSDNATINEYPVGSMPSPRLDHARRRERDVMGGEVMAYHTVASHYPMAAGGGLGGPVHDGGRDQPTTSQMYRPAAVDPAYTYARPRRPTLNTDDISGIEKSGLRSALDKKSDDVRKGLAKAFAFKKKGKKEDEPNFRPESSATVRPGQATGARPQAQADEHDGTMTPAPFRGGPRDPGPQPYEPPDMALPQPPTLLKTVPANTAPLIKRWVGAGRPVQRWNKLRKDPELWDPNGDVLVYLGRNDQGPPPHPSFRLSSHIIEATESRYLITLLREGTTDESIHMPPSPMGATPMLQRPAPHGGQQYLSPGGYGRGGQPTPPGSEDSNLWEMDGQISYEMYLPAPATLSAIDQLRYHLTTRNVFALLYQTSLVGLSLHQALTDLHARLETYMPPRLDNAGMVVNYLSARGIDDVRNDAEAAVGLLAWSEGREVRWEDGWRESFLHCAGMYAQLEACPDFGMATPITRALLERANLETQLRVQAAEERLATFQYGDMWPAAAAISPTASGNVAVSPAKAAMDRLQLFFVQYYTQEIGAWPPPSTDPVTGASGFGGGGYEDIWLTRTLAQQLQKDFAALYDYLVNRDIAWDESEARSSRKWMMVSESGNRGFEADTPDLPVTDMLIEFDNKHRFPHIPYPYPLVPNSIPPLSSSGSSGKEGSSGGIFNKASKKSTPTIAGLGGNAKAGSVERRVQLAYTEATNICILGSEFTHSNLVDAFTKFEKADQIGEVDPSTARRGRWVLLYGILQTLASVSVDSPTIRYRDDVAYHLSPRLKGVKLPPWKTPPNPLRSDAAHDAAHELSHCWTIPSTWHAGGTDHSASGTEDSAEESGGISPTSSAAHRYPPPHHNHNFHIPRNHSLPRGGGGWPSSRSTMTTSSRAPSMMSGPSRAPSIMSASTRAPSALGSASMYTAHGSVTTTTSAPSIMSSYSGSDAGSSIRPGSSHTRSGRRSNREG</sequence>